<dbReference type="SUPFAM" id="SSF100895">
    <property type="entry name" value="Kazal-type serine protease inhibitors"/>
    <property type="match status" value="1"/>
</dbReference>
<comment type="subcellular location">
    <subcellularLocation>
        <location evidence="1">Secreted</location>
    </subcellularLocation>
</comment>
<gene>
    <name evidence="7" type="ORF">KUF71_011967</name>
</gene>
<reference evidence="7" key="2">
    <citation type="journal article" date="2023" name="BMC Genomics">
        <title>Pest status, molecular evolution, and epigenetic factors derived from the genome assembly of Frankliniella fusca, a thysanopteran phytovirus vector.</title>
        <authorList>
            <person name="Catto M.A."/>
            <person name="Labadie P.E."/>
            <person name="Jacobson A.L."/>
            <person name="Kennedy G.G."/>
            <person name="Srinivasan R."/>
            <person name="Hunt B.G."/>
        </authorList>
    </citation>
    <scope>NUCLEOTIDE SEQUENCE</scope>
    <source>
        <strain evidence="7">PL_HMW_Pooled</strain>
    </source>
</reference>
<proteinExistence type="predicted"/>
<dbReference type="Proteomes" id="UP001219518">
    <property type="component" value="Unassembled WGS sequence"/>
</dbReference>
<keyword evidence="2" id="KW-0964">Secreted</keyword>
<dbReference type="SMART" id="SM00280">
    <property type="entry name" value="KAZAL"/>
    <property type="match status" value="1"/>
</dbReference>
<dbReference type="InterPro" id="IPR039932">
    <property type="entry name" value="Spink4-like"/>
</dbReference>
<name>A0AAE1HJH5_9NEOP</name>
<feature type="region of interest" description="Disordered" evidence="4">
    <location>
        <begin position="27"/>
        <end position="102"/>
    </location>
</feature>
<evidence type="ECO:0000256" key="1">
    <source>
        <dbReference type="ARBA" id="ARBA00004613"/>
    </source>
</evidence>
<evidence type="ECO:0000259" key="6">
    <source>
        <dbReference type="PROSITE" id="PS51465"/>
    </source>
</evidence>
<feature type="compositionally biased region" description="Low complexity" evidence="4">
    <location>
        <begin position="68"/>
        <end position="98"/>
    </location>
</feature>
<evidence type="ECO:0000256" key="5">
    <source>
        <dbReference type="SAM" id="SignalP"/>
    </source>
</evidence>
<dbReference type="GO" id="GO:0004867">
    <property type="term" value="F:serine-type endopeptidase inhibitor activity"/>
    <property type="evidence" value="ECO:0007669"/>
    <property type="project" value="UniProtKB-KW"/>
</dbReference>
<feature type="domain" description="Kazal-like" evidence="6">
    <location>
        <begin position="109"/>
        <end position="160"/>
    </location>
</feature>
<comment type="caution">
    <text evidence="7">The sequence shown here is derived from an EMBL/GenBank/DDBJ whole genome shotgun (WGS) entry which is preliminary data.</text>
</comment>
<reference evidence="7" key="1">
    <citation type="submission" date="2021-07" db="EMBL/GenBank/DDBJ databases">
        <authorList>
            <person name="Catto M.A."/>
            <person name="Jacobson A."/>
            <person name="Kennedy G."/>
            <person name="Labadie P."/>
            <person name="Hunt B.G."/>
            <person name="Srinivasan R."/>
        </authorList>
    </citation>
    <scope>NUCLEOTIDE SEQUENCE</scope>
    <source>
        <strain evidence="7">PL_HMW_Pooled</strain>
        <tissue evidence="7">Head</tissue>
    </source>
</reference>
<organism evidence="7 8">
    <name type="scientific">Frankliniella fusca</name>
    <dbReference type="NCBI Taxonomy" id="407009"/>
    <lineage>
        <taxon>Eukaryota</taxon>
        <taxon>Metazoa</taxon>
        <taxon>Ecdysozoa</taxon>
        <taxon>Arthropoda</taxon>
        <taxon>Hexapoda</taxon>
        <taxon>Insecta</taxon>
        <taxon>Pterygota</taxon>
        <taxon>Neoptera</taxon>
        <taxon>Paraneoptera</taxon>
        <taxon>Thysanoptera</taxon>
        <taxon>Terebrantia</taxon>
        <taxon>Thripoidea</taxon>
        <taxon>Thripidae</taxon>
        <taxon>Frankliniella</taxon>
    </lineage>
</organism>
<keyword evidence="3" id="KW-1015">Disulfide bond</keyword>
<evidence type="ECO:0000313" key="7">
    <source>
        <dbReference type="EMBL" id="KAK3922510.1"/>
    </source>
</evidence>
<feature type="signal peptide" evidence="5">
    <location>
        <begin position="1"/>
        <end position="27"/>
    </location>
</feature>
<evidence type="ECO:0000313" key="8">
    <source>
        <dbReference type="Proteomes" id="UP001219518"/>
    </source>
</evidence>
<dbReference type="Pfam" id="PF07648">
    <property type="entry name" value="Kazal_2"/>
    <property type="match status" value="1"/>
</dbReference>
<keyword evidence="7" id="KW-0646">Protease inhibitor</keyword>
<dbReference type="GO" id="GO:0005576">
    <property type="term" value="C:extracellular region"/>
    <property type="evidence" value="ECO:0007669"/>
    <property type="project" value="UniProtKB-SubCell"/>
</dbReference>
<dbReference type="InterPro" id="IPR002350">
    <property type="entry name" value="Kazal_dom"/>
</dbReference>
<dbReference type="EMBL" id="JAHWGI010001092">
    <property type="protein sequence ID" value="KAK3922510.1"/>
    <property type="molecule type" value="Genomic_DNA"/>
</dbReference>
<evidence type="ECO:0000256" key="4">
    <source>
        <dbReference type="SAM" id="MobiDB-lite"/>
    </source>
</evidence>
<accession>A0AAE1HJH5</accession>
<keyword evidence="5" id="KW-0732">Signal</keyword>
<evidence type="ECO:0000256" key="3">
    <source>
        <dbReference type="ARBA" id="ARBA00023157"/>
    </source>
</evidence>
<dbReference type="CDD" id="cd00104">
    <property type="entry name" value="KAZAL_FS"/>
    <property type="match status" value="1"/>
</dbReference>
<sequence>MFQSRTRSASLALALAALGLCLVAAAAAPSPQQQERRGGGRQRRPQQQWQQQDQDQDVVEEAPPPVQQPARQDVSWPQGQDVDQQQPWEQQQQQSQQQTTPAPAEGTLIVLPPSCRCQAIENYNPVCGSDGNTYANRQKLECFAMCGSNVTYVKNGVCRRRQDVPT</sequence>
<keyword evidence="8" id="KW-1185">Reference proteome</keyword>
<dbReference type="PANTHER" id="PTHR21179:SF0">
    <property type="entry name" value="SERINE PROTEASE INHIBITOR KAZAL-TYPE 4"/>
    <property type="match status" value="1"/>
</dbReference>
<protein>
    <submittedName>
        <fullName evidence="7">Serine protease inhibitor dipetalogastin</fullName>
    </submittedName>
</protein>
<dbReference type="PROSITE" id="PS51465">
    <property type="entry name" value="KAZAL_2"/>
    <property type="match status" value="1"/>
</dbReference>
<feature type="chain" id="PRO_5042245461" evidence="5">
    <location>
        <begin position="28"/>
        <end position="166"/>
    </location>
</feature>
<dbReference type="Gene3D" id="3.30.60.30">
    <property type="match status" value="1"/>
</dbReference>
<keyword evidence="7" id="KW-0722">Serine protease inhibitor</keyword>
<dbReference type="InterPro" id="IPR036058">
    <property type="entry name" value="Kazal_dom_sf"/>
</dbReference>
<dbReference type="PANTHER" id="PTHR21179">
    <property type="entry name" value="SERINE-TYPE ENDOPEPTIDASE INHIBITOR"/>
    <property type="match status" value="1"/>
</dbReference>
<evidence type="ECO:0000256" key="2">
    <source>
        <dbReference type="ARBA" id="ARBA00022525"/>
    </source>
</evidence>
<dbReference type="AlphaFoldDB" id="A0AAE1HJH5"/>